<evidence type="ECO:0000256" key="1">
    <source>
        <dbReference type="SAM" id="MobiDB-lite"/>
    </source>
</evidence>
<dbReference type="Proteomes" id="UP001320420">
    <property type="component" value="Unassembled WGS sequence"/>
</dbReference>
<feature type="region of interest" description="Disordered" evidence="1">
    <location>
        <begin position="111"/>
        <end position="155"/>
    </location>
</feature>
<feature type="compositionally biased region" description="Low complexity" evidence="1">
    <location>
        <begin position="112"/>
        <end position="124"/>
    </location>
</feature>
<feature type="compositionally biased region" description="Low complexity" evidence="1">
    <location>
        <begin position="11"/>
        <end position="21"/>
    </location>
</feature>
<feature type="compositionally biased region" description="Pro residues" evidence="1">
    <location>
        <begin position="1"/>
        <end position="10"/>
    </location>
</feature>
<keyword evidence="3" id="KW-1185">Reference proteome</keyword>
<dbReference type="AlphaFoldDB" id="A0AAN9YM16"/>
<feature type="region of interest" description="Disordered" evidence="1">
    <location>
        <begin position="1"/>
        <end position="29"/>
    </location>
</feature>
<evidence type="ECO:0000313" key="2">
    <source>
        <dbReference type="EMBL" id="KAK7750303.1"/>
    </source>
</evidence>
<accession>A0AAN9YM16</accession>
<dbReference type="EMBL" id="JAKJXP020000066">
    <property type="protein sequence ID" value="KAK7750303.1"/>
    <property type="molecule type" value="Genomic_DNA"/>
</dbReference>
<feature type="compositionally biased region" description="Low complexity" evidence="1">
    <location>
        <begin position="142"/>
        <end position="155"/>
    </location>
</feature>
<proteinExistence type="predicted"/>
<evidence type="ECO:0000313" key="3">
    <source>
        <dbReference type="Proteomes" id="UP001320420"/>
    </source>
</evidence>
<reference evidence="2 3" key="1">
    <citation type="submission" date="2024-02" db="EMBL/GenBank/DDBJ databases">
        <title>De novo assembly and annotation of 12 fungi associated with fruit tree decline syndrome in Ontario, Canada.</title>
        <authorList>
            <person name="Sulman M."/>
            <person name="Ellouze W."/>
            <person name="Ilyukhin E."/>
        </authorList>
    </citation>
    <scope>NUCLEOTIDE SEQUENCE [LARGE SCALE GENOMIC DNA]</scope>
    <source>
        <strain evidence="2 3">M11/M66-122</strain>
    </source>
</reference>
<name>A0AAN9YM16_9PEZI</name>
<organism evidence="2 3">
    <name type="scientific">Diatrype stigma</name>
    <dbReference type="NCBI Taxonomy" id="117547"/>
    <lineage>
        <taxon>Eukaryota</taxon>
        <taxon>Fungi</taxon>
        <taxon>Dikarya</taxon>
        <taxon>Ascomycota</taxon>
        <taxon>Pezizomycotina</taxon>
        <taxon>Sordariomycetes</taxon>
        <taxon>Xylariomycetidae</taxon>
        <taxon>Xylariales</taxon>
        <taxon>Diatrypaceae</taxon>
        <taxon>Diatrype</taxon>
    </lineage>
</organism>
<gene>
    <name evidence="2" type="ORF">SLS62_007710</name>
</gene>
<protein>
    <submittedName>
        <fullName evidence="2">Uncharacterized protein</fullName>
    </submittedName>
</protein>
<sequence length="186" mass="19320">MATTHPPPSSSAPTTSTSTSPVKPGLPLSLIQPTYRKPSPNLIVDVAETCQERFPFEEVARRHNAPVDKVFDVFAAIIQVPLLRCPTDRRRAGKLATQRIREYAKARKDILSETSSSSEATSAGVGAGAGAGGSNLEKGVEAGTRTGTPPAAGAGAGTAVITPLDIAQRMGTVGFPQGFHLDNTDG</sequence>
<comment type="caution">
    <text evidence="2">The sequence shown here is derived from an EMBL/GenBank/DDBJ whole genome shotgun (WGS) entry which is preliminary data.</text>
</comment>